<dbReference type="InterPro" id="IPR000361">
    <property type="entry name" value="ATAP_core_dom"/>
</dbReference>
<dbReference type="SUPFAM" id="SSF89360">
    <property type="entry name" value="HesB-like domain"/>
    <property type="match status" value="1"/>
</dbReference>
<dbReference type="InterPro" id="IPR017870">
    <property type="entry name" value="FeS_cluster_insertion_CS"/>
</dbReference>
<proteinExistence type="predicted"/>
<dbReference type="Pfam" id="PF01521">
    <property type="entry name" value="Fe-S_biosyn"/>
    <property type="match status" value="1"/>
</dbReference>
<dbReference type="GO" id="GO:0016226">
    <property type="term" value="P:iron-sulfur cluster assembly"/>
    <property type="evidence" value="ECO:0007669"/>
    <property type="project" value="InterPro"/>
</dbReference>
<dbReference type="NCBIfam" id="TIGR00049">
    <property type="entry name" value="iron-sulfur cluster assembly accessory protein"/>
    <property type="match status" value="1"/>
</dbReference>
<dbReference type="PROSITE" id="PS01152">
    <property type="entry name" value="HESB"/>
    <property type="match status" value="1"/>
</dbReference>
<dbReference type="AlphaFoldDB" id="A0A2R6Y4L1"/>
<gene>
    <name evidence="2" type="ORF">BSOLF_1173</name>
</gene>
<sequence length="111" mass="12226">MVMLTEQASLKIRELMQAEHVEEGYLRLGVQPSCCSGFSYGLSLELKPHDTDQIIEQHGVRLVVDETSLPYVDGVEIDFIQDGHESGFAIRNPKAIPSCGCGSSFRLAEEA</sequence>
<feature type="domain" description="Core" evidence="1">
    <location>
        <begin position="3"/>
        <end position="102"/>
    </location>
</feature>
<dbReference type="PANTHER" id="PTHR43011:SF1">
    <property type="entry name" value="IRON-SULFUR CLUSTER ASSEMBLY 2 HOMOLOG, MITOCHONDRIAL"/>
    <property type="match status" value="1"/>
</dbReference>
<accession>A0A2R6Y4L1</accession>
<dbReference type="EMBL" id="PEBX01000004">
    <property type="protein sequence ID" value="PTQ57629.1"/>
    <property type="molecule type" value="Genomic_DNA"/>
</dbReference>
<dbReference type="GO" id="GO:0005506">
    <property type="term" value="F:iron ion binding"/>
    <property type="evidence" value="ECO:0007669"/>
    <property type="project" value="TreeGrafter"/>
</dbReference>
<evidence type="ECO:0000259" key="1">
    <source>
        <dbReference type="Pfam" id="PF01521"/>
    </source>
</evidence>
<evidence type="ECO:0000313" key="2">
    <source>
        <dbReference type="EMBL" id="PTQ57629.1"/>
    </source>
</evidence>
<organism evidence="2 3">
    <name type="scientific">Candidatus Carbonibacillus altaicus</name>
    <dbReference type="NCBI Taxonomy" id="2163959"/>
    <lineage>
        <taxon>Bacteria</taxon>
        <taxon>Bacillati</taxon>
        <taxon>Bacillota</taxon>
        <taxon>Bacilli</taxon>
        <taxon>Bacillales</taxon>
        <taxon>Candidatus Carbonibacillus</taxon>
    </lineage>
</organism>
<comment type="caution">
    <text evidence="2">The sequence shown here is derived from an EMBL/GenBank/DDBJ whole genome shotgun (WGS) entry which is preliminary data.</text>
</comment>
<protein>
    <submittedName>
        <fullName evidence="2">Putative iron binding protein</fullName>
    </submittedName>
</protein>
<dbReference type="Proteomes" id="UP000244338">
    <property type="component" value="Unassembled WGS sequence"/>
</dbReference>
<name>A0A2R6Y4L1_9BACL</name>
<evidence type="ECO:0000313" key="3">
    <source>
        <dbReference type="Proteomes" id="UP000244338"/>
    </source>
</evidence>
<dbReference type="Gene3D" id="2.60.300.12">
    <property type="entry name" value="HesB-like domain"/>
    <property type="match status" value="1"/>
</dbReference>
<dbReference type="PANTHER" id="PTHR43011">
    <property type="entry name" value="IRON-SULFUR CLUSTER ASSEMBLY 2 HOMOLOG, MITOCHONDRIAL"/>
    <property type="match status" value="1"/>
</dbReference>
<dbReference type="GO" id="GO:0051539">
    <property type="term" value="F:4 iron, 4 sulfur cluster binding"/>
    <property type="evidence" value="ECO:0007669"/>
    <property type="project" value="TreeGrafter"/>
</dbReference>
<dbReference type="InterPro" id="IPR016092">
    <property type="entry name" value="ATAP"/>
</dbReference>
<dbReference type="InterPro" id="IPR035903">
    <property type="entry name" value="HesB-like_dom_sf"/>
</dbReference>
<reference evidence="3" key="1">
    <citation type="journal article" date="2018" name="Sci. Rep.">
        <title>Lignite coal burning seam in the remote Altai Mountains harbors a hydrogen-driven thermophilic microbial community.</title>
        <authorList>
            <person name="Kadnikov V.V."/>
            <person name="Mardanov A.V."/>
            <person name="Ivasenko D.A."/>
            <person name="Antsiferov D.V."/>
            <person name="Beletsky A.V."/>
            <person name="Karnachuk O.V."/>
            <person name="Ravin N.V."/>
        </authorList>
    </citation>
    <scope>NUCLEOTIDE SEQUENCE [LARGE SCALE GENOMIC DNA]</scope>
</reference>
<dbReference type="GO" id="GO:0051537">
    <property type="term" value="F:2 iron, 2 sulfur cluster binding"/>
    <property type="evidence" value="ECO:0007669"/>
    <property type="project" value="TreeGrafter"/>
</dbReference>